<keyword evidence="2" id="KW-1185">Reference proteome</keyword>
<reference evidence="1" key="1">
    <citation type="journal article" date="2014" name="Int. J. Syst. Evol. Microbiol.">
        <title>Complete genome sequence of Corynebacterium casei LMG S-19264T (=DSM 44701T), isolated from a smear-ripened cheese.</title>
        <authorList>
            <consortium name="US DOE Joint Genome Institute (JGI-PGF)"/>
            <person name="Walter F."/>
            <person name="Albersmeier A."/>
            <person name="Kalinowski J."/>
            <person name="Ruckert C."/>
        </authorList>
    </citation>
    <scope>NUCLEOTIDE SEQUENCE</scope>
    <source>
        <strain evidence="1">KCTC 23224</strain>
    </source>
</reference>
<evidence type="ECO:0000313" key="1">
    <source>
        <dbReference type="EMBL" id="GHB46488.1"/>
    </source>
</evidence>
<dbReference type="EMBL" id="BMYF01000019">
    <property type="protein sequence ID" value="GHB46488.1"/>
    <property type="molecule type" value="Genomic_DNA"/>
</dbReference>
<proteinExistence type="predicted"/>
<organism evidence="1 2">
    <name type="scientific">Mongoliitalea lutea</name>
    <dbReference type="NCBI Taxonomy" id="849756"/>
    <lineage>
        <taxon>Bacteria</taxon>
        <taxon>Pseudomonadati</taxon>
        <taxon>Bacteroidota</taxon>
        <taxon>Cytophagia</taxon>
        <taxon>Cytophagales</taxon>
        <taxon>Cyclobacteriaceae</taxon>
        <taxon>Mongoliitalea</taxon>
    </lineage>
</organism>
<protein>
    <submittedName>
        <fullName evidence="1">Uncharacterized protein</fullName>
    </submittedName>
</protein>
<reference evidence="1" key="2">
    <citation type="submission" date="2020-09" db="EMBL/GenBank/DDBJ databases">
        <authorList>
            <person name="Sun Q."/>
            <person name="Kim S."/>
        </authorList>
    </citation>
    <scope>NUCLEOTIDE SEQUENCE</scope>
    <source>
        <strain evidence="1">KCTC 23224</strain>
    </source>
</reference>
<name>A0A8J3CZG0_9BACT</name>
<evidence type="ECO:0000313" key="2">
    <source>
        <dbReference type="Proteomes" id="UP000642809"/>
    </source>
</evidence>
<gene>
    <name evidence="1" type="ORF">GCM10008106_29300</name>
</gene>
<comment type="caution">
    <text evidence="1">The sequence shown here is derived from an EMBL/GenBank/DDBJ whole genome shotgun (WGS) entry which is preliminary data.</text>
</comment>
<sequence>MSVAVASIPVSSDNFVGEWDLLVEGTPQGDVRVIMTIEKVDGKLKGKFKMAGTDQETTLSSISEGNDSISFSFFAEGYDLYMNLNANGADALKGYLVDQFPVTGKRLK</sequence>
<dbReference type="Proteomes" id="UP000642809">
    <property type="component" value="Unassembled WGS sequence"/>
</dbReference>
<dbReference type="AlphaFoldDB" id="A0A8J3CZG0"/>
<accession>A0A8J3CZG0</accession>